<geneLocation type="mitochondrion" evidence="2"/>
<keyword evidence="1" id="KW-0472">Membrane</keyword>
<keyword evidence="1" id="KW-1133">Transmembrane helix</keyword>
<dbReference type="EMBL" id="MF993329">
    <property type="protein sequence ID" value="AVP74384.1"/>
    <property type="molecule type" value="Genomic_DNA"/>
</dbReference>
<sequence>MIIFSMLTNTNRFLHFLVYLEVFAVLTFFFLLLDVALQGYSVLLVLLVMISCESAIGLSLLVVFVRSFSVDNISANNISTCEGF</sequence>
<evidence type="ECO:0000313" key="2">
    <source>
        <dbReference type="EMBL" id="AVP74384.1"/>
    </source>
</evidence>
<gene>
    <name evidence="2" type="primary">ND4L</name>
</gene>
<evidence type="ECO:0000256" key="1">
    <source>
        <dbReference type="SAM" id="Phobius"/>
    </source>
</evidence>
<feature type="transmembrane region" description="Helical" evidence="1">
    <location>
        <begin position="12"/>
        <end position="33"/>
    </location>
</feature>
<keyword evidence="1" id="KW-0812">Transmembrane</keyword>
<organism evidence="2">
    <name type="scientific">Bothromesostoma personatum</name>
    <dbReference type="NCBI Taxonomy" id="27905"/>
    <lineage>
        <taxon>Eukaryota</taxon>
        <taxon>Metazoa</taxon>
        <taxon>Spiralia</taxon>
        <taxon>Lophotrochozoa</taxon>
        <taxon>Platyhelminthes</taxon>
        <taxon>Rhabditophora</taxon>
        <taxon>Rhabdocoela</taxon>
        <taxon>Neodalyellida</taxon>
        <taxon>Typhloplanidae</taxon>
        <taxon>Mesostominae</taxon>
        <taxon>Bothromesostoma</taxon>
    </lineage>
</organism>
<dbReference type="Gene3D" id="1.10.287.3510">
    <property type="match status" value="1"/>
</dbReference>
<accession>A0A343VVI9</accession>
<dbReference type="AlphaFoldDB" id="A0A343VVI9"/>
<keyword evidence="2" id="KW-0496">Mitochondrion</keyword>
<protein>
    <submittedName>
        <fullName evidence="2">NADH dehydrogenase subunit 4L</fullName>
    </submittedName>
</protein>
<feature type="transmembrane region" description="Helical" evidence="1">
    <location>
        <begin position="39"/>
        <end position="65"/>
    </location>
</feature>
<reference evidence="2" key="1">
    <citation type="journal article" date="2018" name="Genomics">
        <title>Probing recalcitrant problems in polyclad evolution and systematics with novel mitochondrial genome resources.</title>
        <authorList>
            <person name="Kenny N.J."/>
            <person name="Norena C."/>
            <person name="Damborenea C."/>
            <person name="Grande C."/>
        </authorList>
    </citation>
    <scope>NUCLEOTIDE SEQUENCE</scope>
</reference>
<proteinExistence type="predicted"/>
<name>A0A343VVI9_9PLAT</name>